<organism evidence="1 2">
    <name type="scientific">Caerostris darwini</name>
    <dbReference type="NCBI Taxonomy" id="1538125"/>
    <lineage>
        <taxon>Eukaryota</taxon>
        <taxon>Metazoa</taxon>
        <taxon>Ecdysozoa</taxon>
        <taxon>Arthropoda</taxon>
        <taxon>Chelicerata</taxon>
        <taxon>Arachnida</taxon>
        <taxon>Araneae</taxon>
        <taxon>Araneomorphae</taxon>
        <taxon>Entelegynae</taxon>
        <taxon>Araneoidea</taxon>
        <taxon>Araneidae</taxon>
        <taxon>Caerostris</taxon>
    </lineage>
</organism>
<dbReference type="EMBL" id="BPLQ01015388">
    <property type="protein sequence ID" value="GIY87812.1"/>
    <property type="molecule type" value="Genomic_DNA"/>
</dbReference>
<gene>
    <name evidence="1" type="ORF">CDAR_592551</name>
</gene>
<accession>A0AAV4WZB6</accession>
<sequence>MCLKVISNIQDQYLLMAAHCVCSCGPLTLLSKRAHSNGRMSSAVFMRLQKAYCEDLNFNNIMDTRTTSGVAVMRVPLMSRAFNIFTHEKDIHPSIGDIQSQTLLNNLLGLQKVCNAQHQQ</sequence>
<protein>
    <submittedName>
        <fullName evidence="1">Uncharacterized protein</fullName>
    </submittedName>
</protein>
<name>A0AAV4WZB6_9ARAC</name>
<dbReference type="Proteomes" id="UP001054837">
    <property type="component" value="Unassembled WGS sequence"/>
</dbReference>
<keyword evidence="2" id="KW-1185">Reference proteome</keyword>
<evidence type="ECO:0000313" key="1">
    <source>
        <dbReference type="EMBL" id="GIY87812.1"/>
    </source>
</evidence>
<evidence type="ECO:0000313" key="2">
    <source>
        <dbReference type="Proteomes" id="UP001054837"/>
    </source>
</evidence>
<reference evidence="1 2" key="1">
    <citation type="submission" date="2021-06" db="EMBL/GenBank/DDBJ databases">
        <title>Caerostris darwini draft genome.</title>
        <authorList>
            <person name="Kono N."/>
            <person name="Arakawa K."/>
        </authorList>
    </citation>
    <scope>NUCLEOTIDE SEQUENCE [LARGE SCALE GENOMIC DNA]</scope>
</reference>
<comment type="caution">
    <text evidence="1">The sequence shown here is derived from an EMBL/GenBank/DDBJ whole genome shotgun (WGS) entry which is preliminary data.</text>
</comment>
<proteinExistence type="predicted"/>
<dbReference type="AlphaFoldDB" id="A0AAV4WZB6"/>